<dbReference type="PANTHER" id="PTHR12743:SF0">
    <property type="entry name" value="HOLOCYTOCHROME C-TYPE SYNTHASE"/>
    <property type="match status" value="1"/>
</dbReference>
<feature type="region of interest" description="Disordered" evidence="11">
    <location>
        <begin position="1"/>
        <end position="117"/>
    </location>
</feature>
<dbReference type="GO" id="GO:0005743">
    <property type="term" value="C:mitochondrial inner membrane"/>
    <property type="evidence" value="ECO:0007669"/>
    <property type="project" value="UniProtKB-SubCell"/>
</dbReference>
<organism evidence="12 13">
    <name type="scientific">Rhizopus oryzae</name>
    <name type="common">Mucormycosis agent</name>
    <name type="synonym">Rhizopus arrhizus var. delemar</name>
    <dbReference type="NCBI Taxonomy" id="64495"/>
    <lineage>
        <taxon>Eukaryota</taxon>
        <taxon>Fungi</taxon>
        <taxon>Fungi incertae sedis</taxon>
        <taxon>Mucoromycota</taxon>
        <taxon>Mucoromycotina</taxon>
        <taxon>Mucoromycetes</taxon>
        <taxon>Mucorales</taxon>
        <taxon>Mucorineae</taxon>
        <taxon>Rhizopodaceae</taxon>
        <taxon>Rhizopus</taxon>
    </lineage>
</organism>
<evidence type="ECO:0000313" key="13">
    <source>
        <dbReference type="Proteomes" id="UP000716291"/>
    </source>
</evidence>
<keyword evidence="3 10" id="KW-0349">Heme</keyword>
<comment type="function">
    <text evidence="10">Lyase that catalyzes the covalent linking of the heme group to the cytochrome C apoprotein to produce the mature functional cytochrome.</text>
</comment>
<evidence type="ECO:0000313" key="12">
    <source>
        <dbReference type="EMBL" id="KAG1303227.1"/>
    </source>
</evidence>
<evidence type="ECO:0000256" key="10">
    <source>
        <dbReference type="RuleBase" id="RU363130"/>
    </source>
</evidence>
<feature type="compositionally biased region" description="Polar residues" evidence="11">
    <location>
        <begin position="86"/>
        <end position="117"/>
    </location>
</feature>
<dbReference type="PANTHER" id="PTHR12743">
    <property type="entry name" value="CYTOCHROME C1 HEME LYASE"/>
    <property type="match status" value="1"/>
</dbReference>
<protein>
    <recommendedName>
        <fullName evidence="10">Holocytochrome c-type synthase</fullName>
        <ecNumber evidence="10">4.4.1.17</ecNumber>
    </recommendedName>
</protein>
<evidence type="ECO:0000256" key="9">
    <source>
        <dbReference type="ARBA" id="ARBA00023239"/>
    </source>
</evidence>
<proteinExistence type="inferred from homology"/>
<dbReference type="EMBL" id="JAANQT010002069">
    <property type="protein sequence ID" value="KAG1303227.1"/>
    <property type="molecule type" value="Genomic_DNA"/>
</dbReference>
<accession>A0A9P6X1F1</accession>
<dbReference type="GO" id="GO:0046872">
    <property type="term" value="F:metal ion binding"/>
    <property type="evidence" value="ECO:0007669"/>
    <property type="project" value="UniProtKB-KW"/>
</dbReference>
<feature type="compositionally biased region" description="Polar residues" evidence="11">
    <location>
        <begin position="19"/>
        <end position="28"/>
    </location>
</feature>
<evidence type="ECO:0000256" key="5">
    <source>
        <dbReference type="ARBA" id="ARBA00022792"/>
    </source>
</evidence>
<dbReference type="InterPro" id="IPR000511">
    <property type="entry name" value="Holocyt_c/c1_synthase"/>
</dbReference>
<comment type="caution">
    <text evidence="12">The sequence shown here is derived from an EMBL/GenBank/DDBJ whole genome shotgun (WGS) entry which is preliminary data.</text>
</comment>
<evidence type="ECO:0000256" key="1">
    <source>
        <dbReference type="ARBA" id="ARBA00004273"/>
    </source>
</evidence>
<dbReference type="OrthoDB" id="4243at2759"/>
<keyword evidence="6 10" id="KW-0408">Iron</keyword>
<sequence>MAEESKCPVDHSSYKHFVPQNNTGTQEPSNDKVQGEAKCPVDHNSYKHFIPPQSQDSAKTDSCPVDHSTYKKSVSPPKEGCDSDAIDSTNYMPKVSEQTPQPGQKMSLGTQRETSTIPRANSSDKLWIYPSEQMFFNAMKRKNWTPNEEDMSVVVPIHNAVNEMAWQKILEWERMHETECNQPMLLKFQGKPKDITPKARIRSWFGYSLPFDRHDWVVDRCGEKVTYVIDFYSGKKDARNPMSLSFYLDVRPAPTPAGIWDRLKMSFRKGEFV</sequence>
<keyword evidence="7 10" id="KW-0496">Mitochondrion</keyword>
<evidence type="ECO:0000256" key="8">
    <source>
        <dbReference type="ARBA" id="ARBA00023136"/>
    </source>
</evidence>
<dbReference type="AlphaFoldDB" id="A0A9P6X1F1"/>
<evidence type="ECO:0000256" key="11">
    <source>
        <dbReference type="SAM" id="MobiDB-lite"/>
    </source>
</evidence>
<comment type="catalytic activity">
    <reaction evidence="10">
        <text>holo-[cytochrome c] = apo-[cytochrome c] + heme b</text>
        <dbReference type="Rhea" id="RHEA:22648"/>
        <dbReference type="Rhea" id="RHEA-COMP:10725"/>
        <dbReference type="Rhea" id="RHEA-COMP:10726"/>
        <dbReference type="ChEBI" id="CHEBI:29950"/>
        <dbReference type="ChEBI" id="CHEBI:60344"/>
        <dbReference type="ChEBI" id="CHEBI:83739"/>
        <dbReference type="EC" id="4.4.1.17"/>
    </reaction>
</comment>
<evidence type="ECO:0000256" key="6">
    <source>
        <dbReference type="ARBA" id="ARBA00023004"/>
    </source>
</evidence>
<dbReference type="Pfam" id="PF01265">
    <property type="entry name" value="Cyto_heme_lyase"/>
    <property type="match status" value="1"/>
</dbReference>
<dbReference type="EC" id="4.4.1.17" evidence="10"/>
<dbReference type="GO" id="GO:0004408">
    <property type="term" value="F:holocytochrome-c synthase activity"/>
    <property type="evidence" value="ECO:0007669"/>
    <property type="project" value="UniProtKB-EC"/>
</dbReference>
<keyword evidence="9 10" id="KW-0456">Lyase</keyword>
<evidence type="ECO:0000256" key="2">
    <source>
        <dbReference type="ARBA" id="ARBA00007255"/>
    </source>
</evidence>
<keyword evidence="13" id="KW-1185">Reference proteome</keyword>
<comment type="similarity">
    <text evidence="2 10">Belongs to the cytochrome c-type heme lyase family.</text>
</comment>
<dbReference type="Proteomes" id="UP000716291">
    <property type="component" value="Unassembled WGS sequence"/>
</dbReference>
<keyword evidence="4 10" id="KW-0479">Metal-binding</keyword>
<evidence type="ECO:0000256" key="7">
    <source>
        <dbReference type="ARBA" id="ARBA00023128"/>
    </source>
</evidence>
<gene>
    <name evidence="12" type="ORF">G6F64_010254</name>
</gene>
<feature type="compositionally biased region" description="Basic and acidic residues" evidence="11">
    <location>
        <begin position="29"/>
        <end position="45"/>
    </location>
</feature>
<keyword evidence="5 10" id="KW-0999">Mitochondrion inner membrane</keyword>
<dbReference type="PROSITE" id="PS00821">
    <property type="entry name" value="CYTO_HEME_LYASE_1"/>
    <property type="match status" value="1"/>
</dbReference>
<keyword evidence="8 10" id="KW-0472">Membrane</keyword>
<feature type="compositionally biased region" description="Basic and acidic residues" evidence="11">
    <location>
        <begin position="1"/>
        <end position="13"/>
    </location>
</feature>
<reference evidence="12" key="1">
    <citation type="journal article" date="2020" name="Microb. Genom.">
        <title>Genetic diversity of clinical and environmental Mucorales isolates obtained from an investigation of mucormycosis cases among solid organ transplant recipients.</title>
        <authorList>
            <person name="Nguyen M.H."/>
            <person name="Kaul D."/>
            <person name="Muto C."/>
            <person name="Cheng S.J."/>
            <person name="Richter R.A."/>
            <person name="Bruno V.M."/>
            <person name="Liu G."/>
            <person name="Beyhan S."/>
            <person name="Sundermann A.J."/>
            <person name="Mounaud S."/>
            <person name="Pasculle A.W."/>
            <person name="Nierman W.C."/>
            <person name="Driscoll E."/>
            <person name="Cumbie R."/>
            <person name="Clancy C.J."/>
            <person name="Dupont C.L."/>
        </authorList>
    </citation>
    <scope>NUCLEOTIDE SEQUENCE</scope>
    <source>
        <strain evidence="12">GL11</strain>
    </source>
</reference>
<evidence type="ECO:0000256" key="4">
    <source>
        <dbReference type="ARBA" id="ARBA00022723"/>
    </source>
</evidence>
<name>A0A9P6X1F1_RHIOR</name>
<dbReference type="PROSITE" id="PS00822">
    <property type="entry name" value="CYTO_HEME_LYASE_2"/>
    <property type="match status" value="1"/>
</dbReference>
<comment type="subcellular location">
    <subcellularLocation>
        <location evidence="1 10">Mitochondrion inner membrane</location>
    </subcellularLocation>
</comment>
<evidence type="ECO:0000256" key="3">
    <source>
        <dbReference type="ARBA" id="ARBA00022617"/>
    </source>
</evidence>